<feature type="modified residue" description="4-aspartylphosphate" evidence="6">
    <location>
        <position position="51"/>
    </location>
</feature>
<dbReference type="Pfam" id="PF00072">
    <property type="entry name" value="Response_reg"/>
    <property type="match status" value="1"/>
</dbReference>
<reference evidence="11" key="1">
    <citation type="submission" date="2019-08" db="EMBL/GenBank/DDBJ databases">
        <title>Limnoglobus roseus gen. nov., sp. nov., a novel freshwater planctomycete with a giant genome from the family Gemmataceae.</title>
        <authorList>
            <person name="Kulichevskaya I.S."/>
            <person name="Naumoff D.G."/>
            <person name="Miroshnikov K."/>
            <person name="Ivanova A."/>
            <person name="Philippov D.A."/>
            <person name="Hakobyan A."/>
            <person name="Rijpstra I.C."/>
            <person name="Sinninghe Damste J.S."/>
            <person name="Liesack W."/>
            <person name="Dedysh S.N."/>
        </authorList>
    </citation>
    <scope>NUCLEOTIDE SEQUENCE [LARGE SCALE GENOMIC DNA]</scope>
    <source>
        <strain evidence="11">PX52</strain>
    </source>
</reference>
<evidence type="ECO:0000313" key="11">
    <source>
        <dbReference type="Proteomes" id="UP000324974"/>
    </source>
</evidence>
<dbReference type="GO" id="GO:0000976">
    <property type="term" value="F:transcription cis-regulatory region binding"/>
    <property type="evidence" value="ECO:0007669"/>
    <property type="project" value="TreeGrafter"/>
</dbReference>
<dbReference type="FunFam" id="3.40.50.2300:FF:000002">
    <property type="entry name" value="DNA-binding response regulator PhoP"/>
    <property type="match status" value="1"/>
</dbReference>
<evidence type="ECO:0000259" key="9">
    <source>
        <dbReference type="PROSITE" id="PS51755"/>
    </source>
</evidence>
<dbReference type="InterPro" id="IPR039420">
    <property type="entry name" value="WalR-like"/>
</dbReference>
<dbReference type="InterPro" id="IPR011006">
    <property type="entry name" value="CheY-like_superfamily"/>
</dbReference>
<evidence type="ECO:0000256" key="1">
    <source>
        <dbReference type="ARBA" id="ARBA00022553"/>
    </source>
</evidence>
<dbReference type="PANTHER" id="PTHR48111">
    <property type="entry name" value="REGULATOR OF RPOS"/>
    <property type="match status" value="1"/>
</dbReference>
<dbReference type="SMART" id="SM00448">
    <property type="entry name" value="REC"/>
    <property type="match status" value="1"/>
</dbReference>
<evidence type="ECO:0000256" key="6">
    <source>
        <dbReference type="PROSITE-ProRule" id="PRU00169"/>
    </source>
</evidence>
<gene>
    <name evidence="10" type="ORF">PX52LOC_06235</name>
</gene>
<dbReference type="GO" id="GO:0006355">
    <property type="term" value="P:regulation of DNA-templated transcription"/>
    <property type="evidence" value="ECO:0007669"/>
    <property type="project" value="InterPro"/>
</dbReference>
<feature type="domain" description="Response regulatory" evidence="8">
    <location>
        <begin position="2"/>
        <end position="116"/>
    </location>
</feature>
<evidence type="ECO:0000256" key="5">
    <source>
        <dbReference type="ARBA" id="ARBA00023163"/>
    </source>
</evidence>
<evidence type="ECO:0000259" key="8">
    <source>
        <dbReference type="PROSITE" id="PS50110"/>
    </source>
</evidence>
<dbReference type="SUPFAM" id="SSF52172">
    <property type="entry name" value="CheY-like"/>
    <property type="match status" value="1"/>
</dbReference>
<dbReference type="KEGG" id="lrs:PX52LOC_06235"/>
<dbReference type="GO" id="GO:0005829">
    <property type="term" value="C:cytosol"/>
    <property type="evidence" value="ECO:0007669"/>
    <property type="project" value="TreeGrafter"/>
</dbReference>
<evidence type="ECO:0000256" key="4">
    <source>
        <dbReference type="ARBA" id="ARBA00023125"/>
    </source>
</evidence>
<dbReference type="AlphaFoldDB" id="A0A5C1ALW4"/>
<dbReference type="CDD" id="cd00383">
    <property type="entry name" value="trans_reg_C"/>
    <property type="match status" value="1"/>
</dbReference>
<dbReference type="InterPro" id="IPR001867">
    <property type="entry name" value="OmpR/PhoB-type_DNA-bd"/>
</dbReference>
<dbReference type="PANTHER" id="PTHR48111:SF22">
    <property type="entry name" value="REGULATOR OF RPOS"/>
    <property type="match status" value="1"/>
</dbReference>
<evidence type="ECO:0000256" key="3">
    <source>
        <dbReference type="ARBA" id="ARBA00023015"/>
    </source>
</evidence>
<feature type="DNA-binding region" description="OmpR/PhoB-type" evidence="7">
    <location>
        <begin position="124"/>
        <end position="223"/>
    </location>
</feature>
<keyword evidence="4 7" id="KW-0238">DNA-binding</keyword>
<dbReference type="Pfam" id="PF00486">
    <property type="entry name" value="Trans_reg_C"/>
    <property type="match status" value="1"/>
</dbReference>
<dbReference type="Gene3D" id="6.10.250.690">
    <property type="match status" value="1"/>
</dbReference>
<evidence type="ECO:0000313" key="10">
    <source>
        <dbReference type="EMBL" id="QEL19177.1"/>
    </source>
</evidence>
<sequence>MRVLFVEDSAALRKPVVKALQASGFAVDSTGDGNEGWRLTRSHDYDVIILDIMLPGLDGLEVLRRLREAGNETPVLFLTAKDAVEDRVAGLRLGADDYLVKSFAVEELLARVEALARRRYAKRSPKLIVADLELDSAAKTVRRGGTELKLAPQLYSLLEYLLLRKGQVVTRTQIEEHIYDALVSPTSNVVDTAVCALRRAIAVSDDSLPLIHTRRGLGYIIEEPAE</sequence>
<name>A0A5C1ALW4_9BACT</name>
<keyword evidence="11" id="KW-1185">Reference proteome</keyword>
<keyword evidence="1 6" id="KW-0597">Phosphoprotein</keyword>
<feature type="domain" description="OmpR/PhoB-type" evidence="9">
    <location>
        <begin position="124"/>
        <end position="223"/>
    </location>
</feature>
<dbReference type="EMBL" id="CP042425">
    <property type="protein sequence ID" value="QEL19177.1"/>
    <property type="molecule type" value="Genomic_DNA"/>
</dbReference>
<proteinExistence type="predicted"/>
<dbReference type="PROSITE" id="PS51755">
    <property type="entry name" value="OMPR_PHOB"/>
    <property type="match status" value="1"/>
</dbReference>
<dbReference type="Gene3D" id="3.40.50.2300">
    <property type="match status" value="1"/>
</dbReference>
<organism evidence="10 11">
    <name type="scientific">Limnoglobus roseus</name>
    <dbReference type="NCBI Taxonomy" id="2598579"/>
    <lineage>
        <taxon>Bacteria</taxon>
        <taxon>Pseudomonadati</taxon>
        <taxon>Planctomycetota</taxon>
        <taxon>Planctomycetia</taxon>
        <taxon>Gemmatales</taxon>
        <taxon>Gemmataceae</taxon>
        <taxon>Limnoglobus</taxon>
    </lineage>
</organism>
<evidence type="ECO:0000256" key="2">
    <source>
        <dbReference type="ARBA" id="ARBA00023012"/>
    </source>
</evidence>
<dbReference type="GO" id="GO:0000156">
    <property type="term" value="F:phosphorelay response regulator activity"/>
    <property type="evidence" value="ECO:0007669"/>
    <property type="project" value="TreeGrafter"/>
</dbReference>
<keyword evidence="2" id="KW-0902">Two-component regulatory system</keyword>
<keyword evidence="5" id="KW-0804">Transcription</keyword>
<keyword evidence="3" id="KW-0805">Transcription regulation</keyword>
<dbReference type="RefSeq" id="WP_149113603.1">
    <property type="nucleotide sequence ID" value="NZ_CP042425.1"/>
</dbReference>
<dbReference type="GO" id="GO:0032993">
    <property type="term" value="C:protein-DNA complex"/>
    <property type="evidence" value="ECO:0007669"/>
    <property type="project" value="TreeGrafter"/>
</dbReference>
<dbReference type="PROSITE" id="PS50110">
    <property type="entry name" value="RESPONSE_REGULATORY"/>
    <property type="match status" value="1"/>
</dbReference>
<dbReference type="InterPro" id="IPR036388">
    <property type="entry name" value="WH-like_DNA-bd_sf"/>
</dbReference>
<dbReference type="Proteomes" id="UP000324974">
    <property type="component" value="Chromosome"/>
</dbReference>
<dbReference type="SMART" id="SM00862">
    <property type="entry name" value="Trans_reg_C"/>
    <property type="match status" value="1"/>
</dbReference>
<dbReference type="Gene3D" id="1.10.10.10">
    <property type="entry name" value="Winged helix-like DNA-binding domain superfamily/Winged helix DNA-binding domain"/>
    <property type="match status" value="1"/>
</dbReference>
<accession>A0A5C1ALW4</accession>
<dbReference type="InterPro" id="IPR001789">
    <property type="entry name" value="Sig_transdc_resp-reg_receiver"/>
</dbReference>
<evidence type="ECO:0000256" key="7">
    <source>
        <dbReference type="PROSITE-ProRule" id="PRU01091"/>
    </source>
</evidence>
<dbReference type="OrthoDB" id="272875at2"/>
<protein>
    <submittedName>
        <fullName evidence="10">DNA-binding response regulator</fullName>
    </submittedName>
</protein>